<name>A0A9P8IWJ5_AURME</name>
<evidence type="ECO:0000256" key="4">
    <source>
        <dbReference type="ARBA" id="ARBA00022781"/>
    </source>
</evidence>
<evidence type="ECO:0000256" key="6">
    <source>
        <dbReference type="ARBA" id="ARBA00023065"/>
    </source>
</evidence>
<dbReference type="Proteomes" id="UP000779574">
    <property type="component" value="Unassembled WGS sequence"/>
</dbReference>
<evidence type="ECO:0000256" key="2">
    <source>
        <dbReference type="ARBA" id="ARBA00022448"/>
    </source>
</evidence>
<keyword evidence="7" id="KW-0472">Membrane</keyword>
<accession>A0A9P8IWJ5</accession>
<evidence type="ECO:0000256" key="1">
    <source>
        <dbReference type="ARBA" id="ARBA00008936"/>
    </source>
</evidence>
<comment type="similarity">
    <text evidence="1">Belongs to the ATPase alpha/beta chains family.</text>
</comment>
<dbReference type="SUPFAM" id="SSF50615">
    <property type="entry name" value="N-terminal domain of alpha and beta subunits of F1 ATP synthase"/>
    <property type="match status" value="1"/>
</dbReference>
<evidence type="ECO:0000313" key="12">
    <source>
        <dbReference type="Proteomes" id="UP000779574"/>
    </source>
</evidence>
<keyword evidence="4" id="KW-0375">Hydrogen ion transport</keyword>
<feature type="domain" description="ATPase F1/V1/A1 complex alpha/beta subunit N-terminal" evidence="10">
    <location>
        <begin position="61"/>
        <end position="127"/>
    </location>
</feature>
<feature type="non-terminal residue" evidence="11">
    <location>
        <position position="1"/>
    </location>
</feature>
<dbReference type="GO" id="GO:0045259">
    <property type="term" value="C:proton-transporting ATP synthase complex"/>
    <property type="evidence" value="ECO:0007669"/>
    <property type="project" value="UniProtKB-KW"/>
</dbReference>
<feature type="non-terminal residue" evidence="11">
    <location>
        <position position="149"/>
    </location>
</feature>
<dbReference type="EMBL" id="JAHFXF010002868">
    <property type="protein sequence ID" value="KAG9654269.1"/>
    <property type="molecule type" value="Genomic_DNA"/>
</dbReference>
<sequence length="149" mass="15448">ALRQSARVATVAAASSRISAARAVAPVGNSFRGYADKASPTEVSSILEQRIRGVQEESGLAETGRVLSVGDGIARVHGMANVQAEELVEFASGVKGMCMNLEAGQVGVVLFGSDRLVKEGETVKRTGEIVDIPVGMELLGRVVDALGNP</sequence>
<dbReference type="OrthoDB" id="9805536at2759"/>
<reference evidence="11" key="1">
    <citation type="journal article" date="2021" name="J Fungi (Basel)">
        <title>Virulence traits and population genomics of the black yeast Aureobasidium melanogenum.</title>
        <authorList>
            <person name="Cernosa A."/>
            <person name="Sun X."/>
            <person name="Gostincar C."/>
            <person name="Fang C."/>
            <person name="Gunde-Cimerman N."/>
            <person name="Song Z."/>
        </authorList>
    </citation>
    <scope>NUCLEOTIDE SEQUENCE</scope>
    <source>
        <strain evidence="11">EXF-9911</strain>
    </source>
</reference>
<dbReference type="GO" id="GO:0046933">
    <property type="term" value="F:proton-transporting ATP synthase activity, rotational mechanism"/>
    <property type="evidence" value="ECO:0007669"/>
    <property type="project" value="InterPro"/>
</dbReference>
<evidence type="ECO:0000256" key="8">
    <source>
        <dbReference type="ARBA" id="ARBA00023196"/>
    </source>
</evidence>
<organism evidence="11 12">
    <name type="scientific">Aureobasidium melanogenum</name>
    <name type="common">Aureobasidium pullulans var. melanogenum</name>
    <dbReference type="NCBI Taxonomy" id="46634"/>
    <lineage>
        <taxon>Eukaryota</taxon>
        <taxon>Fungi</taxon>
        <taxon>Dikarya</taxon>
        <taxon>Ascomycota</taxon>
        <taxon>Pezizomycotina</taxon>
        <taxon>Dothideomycetes</taxon>
        <taxon>Dothideomycetidae</taxon>
        <taxon>Dothideales</taxon>
        <taxon>Saccotheciaceae</taxon>
        <taxon>Aureobasidium</taxon>
    </lineage>
</organism>
<dbReference type="GO" id="GO:0043531">
    <property type="term" value="F:ADP binding"/>
    <property type="evidence" value="ECO:0007669"/>
    <property type="project" value="TreeGrafter"/>
</dbReference>
<keyword evidence="9" id="KW-0066">ATP synthesis</keyword>
<dbReference type="InterPro" id="IPR005294">
    <property type="entry name" value="ATP_synth_F1_asu"/>
</dbReference>
<gene>
    <name evidence="11" type="ORF">KCU76_g20429</name>
</gene>
<dbReference type="PANTHER" id="PTHR48082">
    <property type="entry name" value="ATP SYNTHASE SUBUNIT ALPHA, MITOCHONDRIAL"/>
    <property type="match status" value="1"/>
</dbReference>
<keyword evidence="3" id="KW-0547">Nucleotide-binding</keyword>
<dbReference type="AlphaFoldDB" id="A0A9P8IWJ5"/>
<dbReference type="Pfam" id="PF02874">
    <property type="entry name" value="ATP-synt_ab_N"/>
    <property type="match status" value="1"/>
</dbReference>
<evidence type="ECO:0000259" key="10">
    <source>
        <dbReference type="Pfam" id="PF02874"/>
    </source>
</evidence>
<protein>
    <recommendedName>
        <fullName evidence="10">ATPase F1/V1/A1 complex alpha/beta subunit N-terminal domain-containing protein</fullName>
    </recommendedName>
</protein>
<evidence type="ECO:0000256" key="7">
    <source>
        <dbReference type="ARBA" id="ARBA00023136"/>
    </source>
</evidence>
<dbReference type="InterPro" id="IPR023366">
    <property type="entry name" value="ATP_synth_asu-like_sf"/>
</dbReference>
<evidence type="ECO:0000256" key="3">
    <source>
        <dbReference type="ARBA" id="ARBA00022741"/>
    </source>
</evidence>
<keyword evidence="8" id="KW-0139">CF(1)</keyword>
<comment type="caution">
    <text evidence="11">The sequence shown here is derived from an EMBL/GenBank/DDBJ whole genome shotgun (WGS) entry which is preliminary data.</text>
</comment>
<dbReference type="FunFam" id="2.40.30.20:FF:000001">
    <property type="entry name" value="ATP synthase subunit alpha"/>
    <property type="match status" value="1"/>
</dbReference>
<dbReference type="Gene3D" id="2.40.30.20">
    <property type="match status" value="1"/>
</dbReference>
<dbReference type="PANTHER" id="PTHR48082:SF2">
    <property type="entry name" value="ATP SYNTHASE SUBUNIT ALPHA, MITOCHONDRIAL"/>
    <property type="match status" value="1"/>
</dbReference>
<dbReference type="InterPro" id="IPR004100">
    <property type="entry name" value="ATPase_F1/V1/A1_a/bsu_N"/>
</dbReference>
<dbReference type="GO" id="GO:0005524">
    <property type="term" value="F:ATP binding"/>
    <property type="evidence" value="ECO:0007669"/>
    <property type="project" value="UniProtKB-KW"/>
</dbReference>
<reference evidence="11" key="2">
    <citation type="submission" date="2021-08" db="EMBL/GenBank/DDBJ databases">
        <authorList>
            <person name="Gostincar C."/>
            <person name="Sun X."/>
            <person name="Song Z."/>
            <person name="Gunde-Cimerman N."/>
        </authorList>
    </citation>
    <scope>NUCLEOTIDE SEQUENCE</scope>
    <source>
        <strain evidence="11">EXF-9911</strain>
    </source>
</reference>
<dbReference type="InterPro" id="IPR036121">
    <property type="entry name" value="ATPase_F1/V1/A1_a/bsu_N_sf"/>
</dbReference>
<evidence type="ECO:0000313" key="11">
    <source>
        <dbReference type="EMBL" id="KAG9654269.1"/>
    </source>
</evidence>
<dbReference type="Gene3D" id="3.40.50.300">
    <property type="entry name" value="P-loop containing nucleotide triphosphate hydrolases"/>
    <property type="match status" value="1"/>
</dbReference>
<dbReference type="CDD" id="cd18116">
    <property type="entry name" value="ATP-synt_F1_alpha_N"/>
    <property type="match status" value="1"/>
</dbReference>
<evidence type="ECO:0000256" key="5">
    <source>
        <dbReference type="ARBA" id="ARBA00022840"/>
    </source>
</evidence>
<dbReference type="InterPro" id="IPR027417">
    <property type="entry name" value="P-loop_NTPase"/>
</dbReference>
<keyword evidence="2" id="KW-0813">Transport</keyword>
<keyword evidence="5" id="KW-0067">ATP-binding</keyword>
<keyword evidence="6" id="KW-0406">Ion transport</keyword>
<evidence type="ECO:0000256" key="9">
    <source>
        <dbReference type="ARBA" id="ARBA00023310"/>
    </source>
</evidence>
<proteinExistence type="inferred from homology"/>